<keyword evidence="9 12" id="KW-1133">Transmembrane helix</keyword>
<evidence type="ECO:0000256" key="6">
    <source>
        <dbReference type="ARBA" id="ARBA00022692"/>
    </source>
</evidence>
<evidence type="ECO:0000256" key="3">
    <source>
        <dbReference type="ARBA" id="ARBA00022448"/>
    </source>
</evidence>
<feature type="transmembrane region" description="Helical" evidence="12">
    <location>
        <begin position="12"/>
        <end position="32"/>
    </location>
</feature>
<dbReference type="PANTHER" id="PTHR30485:SF1">
    <property type="entry name" value="CYTOCHROME YDHU-RELATED"/>
    <property type="match status" value="1"/>
</dbReference>
<dbReference type="AlphaFoldDB" id="A0A0S3QS18"/>
<keyword evidence="7" id="KW-0479">Metal-binding</keyword>
<dbReference type="GO" id="GO:0009055">
    <property type="term" value="F:electron transfer activity"/>
    <property type="evidence" value="ECO:0007669"/>
    <property type="project" value="InterPro"/>
</dbReference>
<dbReference type="InterPro" id="IPR011577">
    <property type="entry name" value="Cyt_b561_bac/Ni-Hgenase"/>
</dbReference>
<dbReference type="PATRIC" id="fig|1298851.3.peg.350"/>
<keyword evidence="6 12" id="KW-0812">Transmembrane</keyword>
<evidence type="ECO:0000256" key="9">
    <source>
        <dbReference type="ARBA" id="ARBA00022989"/>
    </source>
</evidence>
<evidence type="ECO:0000259" key="13">
    <source>
        <dbReference type="Pfam" id="PF01292"/>
    </source>
</evidence>
<evidence type="ECO:0000256" key="10">
    <source>
        <dbReference type="ARBA" id="ARBA00023004"/>
    </source>
</evidence>
<keyword evidence="3" id="KW-0813">Transport</keyword>
<evidence type="ECO:0000256" key="7">
    <source>
        <dbReference type="ARBA" id="ARBA00022723"/>
    </source>
</evidence>
<evidence type="ECO:0000256" key="5">
    <source>
        <dbReference type="ARBA" id="ARBA00022617"/>
    </source>
</evidence>
<evidence type="ECO:0000313" key="14">
    <source>
        <dbReference type="EMBL" id="BAT71147.1"/>
    </source>
</evidence>
<evidence type="ECO:0000256" key="8">
    <source>
        <dbReference type="ARBA" id="ARBA00022982"/>
    </source>
</evidence>
<dbReference type="Pfam" id="PF01292">
    <property type="entry name" value="Ni_hydr_CYTB"/>
    <property type="match status" value="1"/>
</dbReference>
<dbReference type="GO" id="GO:0022904">
    <property type="term" value="P:respiratory electron transport chain"/>
    <property type="evidence" value="ECO:0007669"/>
    <property type="project" value="InterPro"/>
</dbReference>
<dbReference type="InterPro" id="IPR000516">
    <property type="entry name" value="Ni-dep_Hydgase_cyt-B"/>
</dbReference>
<evidence type="ECO:0000313" key="15">
    <source>
        <dbReference type="Proteomes" id="UP000063234"/>
    </source>
</evidence>
<organism evidence="14 15">
    <name type="scientific">Thermosulfidibacter takaii (strain DSM 17441 / JCM 13301 / NBRC 103674 / ABI70S6)</name>
    <dbReference type="NCBI Taxonomy" id="1298851"/>
    <lineage>
        <taxon>Bacteria</taxon>
        <taxon>Pseudomonadati</taxon>
        <taxon>Thermosulfidibacterota</taxon>
        <taxon>Thermosulfidibacteria</taxon>
        <taxon>Thermosulfidibacterales</taxon>
        <taxon>Thermosulfidibacteraceae</taxon>
    </lineage>
</organism>
<evidence type="ECO:0000256" key="2">
    <source>
        <dbReference type="ARBA" id="ARBA00008622"/>
    </source>
</evidence>
<feature type="transmembrane region" description="Helical" evidence="12">
    <location>
        <begin position="122"/>
        <end position="142"/>
    </location>
</feature>
<protein>
    <submittedName>
        <fullName evidence="14">Thiosulfate reductase cytochrome b subunit</fullName>
    </submittedName>
</protein>
<keyword evidence="11 12" id="KW-0472">Membrane</keyword>
<sequence>MKRIYLHPLPVRIWHWIHAICIVLLVLSGIQIRFADYFLLVPLKKAVEFHNIVGIIVSLDFLLWFVYYTFTGKIKIYFPAAEELFYSAIRQIRYYSYGIFKGEPNPFHPTPENKFNPLQKTAYLTIMLFLLPLQILTGLLLLNVQEYSDIINFLGGIKVVDTIHVLLFFFFFSFIIAHFYLATLGHTPLAHFKAMITGWEEEPEEHH</sequence>
<dbReference type="PANTHER" id="PTHR30485">
    <property type="entry name" value="NI/FE-HYDROGENASE 1 B-TYPE CYTOCHROME SUBUNIT"/>
    <property type="match status" value="1"/>
</dbReference>
<reference evidence="15" key="1">
    <citation type="journal article" date="2018" name="Science">
        <title>A primordial and reversible TCA cycle in a facultatively chemolithoautotrophic thermophile.</title>
        <authorList>
            <person name="Nunoura T."/>
            <person name="Chikaraishi Y."/>
            <person name="Izaki R."/>
            <person name="Suwa T."/>
            <person name="Sato T."/>
            <person name="Harada T."/>
            <person name="Mori K."/>
            <person name="Kato Y."/>
            <person name="Miyazaki M."/>
            <person name="Shimamura S."/>
            <person name="Yanagawa K."/>
            <person name="Shuto A."/>
            <person name="Ohkouchi N."/>
            <person name="Fujita N."/>
            <person name="Takaki Y."/>
            <person name="Atomi H."/>
            <person name="Takai K."/>
        </authorList>
    </citation>
    <scope>NUCLEOTIDE SEQUENCE [LARGE SCALE GENOMIC DNA]</scope>
    <source>
        <strain evidence="15">DSM 17441 / JCM 13301 / NBRC 103674 / ABI70S6</strain>
    </source>
</reference>
<dbReference type="OrthoDB" id="197262at2"/>
<feature type="transmembrane region" description="Helical" evidence="12">
    <location>
        <begin position="52"/>
        <end position="70"/>
    </location>
</feature>
<accession>A0A0S3QS18</accession>
<comment type="subcellular location">
    <subcellularLocation>
        <location evidence="1">Cell membrane</location>
        <topology evidence="1">Multi-pass membrane protein</topology>
    </subcellularLocation>
</comment>
<feature type="domain" description="Cytochrome b561 bacterial/Ni-hydrogenase" evidence="13">
    <location>
        <begin position="7"/>
        <end position="198"/>
    </location>
</feature>
<gene>
    <name evidence="14" type="primary">phsC</name>
    <name evidence="14" type="ORF">TST_0339</name>
</gene>
<dbReference type="GO" id="GO:0005886">
    <property type="term" value="C:plasma membrane"/>
    <property type="evidence" value="ECO:0007669"/>
    <property type="project" value="UniProtKB-SubCell"/>
</dbReference>
<keyword evidence="5" id="KW-0349">Heme</keyword>
<keyword evidence="8" id="KW-0249">Electron transport</keyword>
<feature type="transmembrane region" description="Helical" evidence="12">
    <location>
        <begin position="162"/>
        <end position="183"/>
    </location>
</feature>
<evidence type="ECO:0000256" key="11">
    <source>
        <dbReference type="ARBA" id="ARBA00023136"/>
    </source>
</evidence>
<comment type="similarity">
    <text evidence="2">Belongs to the HupC/HyaC/HydC family.</text>
</comment>
<dbReference type="PRINTS" id="PR00161">
    <property type="entry name" value="NIHGNASECYTB"/>
</dbReference>
<dbReference type="GO" id="GO:0020037">
    <property type="term" value="F:heme binding"/>
    <property type="evidence" value="ECO:0007669"/>
    <property type="project" value="TreeGrafter"/>
</dbReference>
<evidence type="ECO:0000256" key="4">
    <source>
        <dbReference type="ARBA" id="ARBA00022475"/>
    </source>
</evidence>
<dbReference type="EMBL" id="AP013035">
    <property type="protein sequence ID" value="BAT71147.1"/>
    <property type="molecule type" value="Genomic_DNA"/>
</dbReference>
<keyword evidence="15" id="KW-1185">Reference proteome</keyword>
<dbReference type="SUPFAM" id="SSF81342">
    <property type="entry name" value="Transmembrane di-heme cytochromes"/>
    <property type="match status" value="1"/>
</dbReference>
<dbReference type="InterPro" id="IPR051542">
    <property type="entry name" value="Hydrogenase_cytochrome"/>
</dbReference>
<dbReference type="InterPro" id="IPR016174">
    <property type="entry name" value="Di-haem_cyt_TM"/>
</dbReference>
<dbReference type="KEGG" id="ttk:TST_0339"/>
<dbReference type="Gene3D" id="1.20.950.20">
    <property type="entry name" value="Transmembrane di-heme cytochromes, Chain C"/>
    <property type="match status" value="1"/>
</dbReference>
<dbReference type="RefSeq" id="WP_068549069.1">
    <property type="nucleotide sequence ID" value="NZ_AP013035.1"/>
</dbReference>
<proteinExistence type="inferred from homology"/>
<keyword evidence="4" id="KW-1003">Cell membrane</keyword>
<name>A0A0S3QS18_THET7</name>
<dbReference type="GO" id="GO:0005506">
    <property type="term" value="F:iron ion binding"/>
    <property type="evidence" value="ECO:0007669"/>
    <property type="project" value="InterPro"/>
</dbReference>
<dbReference type="STRING" id="1298851.TST_0339"/>
<evidence type="ECO:0000256" key="1">
    <source>
        <dbReference type="ARBA" id="ARBA00004651"/>
    </source>
</evidence>
<dbReference type="Proteomes" id="UP000063234">
    <property type="component" value="Chromosome"/>
</dbReference>
<keyword evidence="10" id="KW-0408">Iron</keyword>
<evidence type="ECO:0000256" key="12">
    <source>
        <dbReference type="SAM" id="Phobius"/>
    </source>
</evidence>